<gene>
    <name evidence="3" type="ORF">Sradi_7184200</name>
</gene>
<dbReference type="AlphaFoldDB" id="A0AAW2ISP9"/>
<comment type="caution">
    <text evidence="3">The sequence shown here is derived from an EMBL/GenBank/DDBJ whole genome shotgun (WGS) entry which is preliminary data.</text>
</comment>
<dbReference type="EMBL" id="JACGWJ010001082">
    <property type="protein sequence ID" value="KAL0285017.1"/>
    <property type="molecule type" value="Genomic_DNA"/>
</dbReference>
<evidence type="ECO:0000256" key="1">
    <source>
        <dbReference type="SAM" id="MobiDB-lite"/>
    </source>
</evidence>
<dbReference type="PANTHER" id="PTHR31286:SF179">
    <property type="entry name" value="RNASE H TYPE-1 DOMAIN-CONTAINING PROTEIN"/>
    <property type="match status" value="1"/>
</dbReference>
<dbReference type="InterPro" id="IPR025558">
    <property type="entry name" value="DUF4283"/>
</dbReference>
<reference evidence="3" key="2">
    <citation type="journal article" date="2024" name="Plant">
        <title>Genomic evolution and insights into agronomic trait innovations of Sesamum species.</title>
        <authorList>
            <person name="Miao H."/>
            <person name="Wang L."/>
            <person name="Qu L."/>
            <person name="Liu H."/>
            <person name="Sun Y."/>
            <person name="Le M."/>
            <person name="Wang Q."/>
            <person name="Wei S."/>
            <person name="Zheng Y."/>
            <person name="Lin W."/>
            <person name="Duan Y."/>
            <person name="Cao H."/>
            <person name="Xiong S."/>
            <person name="Wang X."/>
            <person name="Wei L."/>
            <person name="Li C."/>
            <person name="Ma Q."/>
            <person name="Ju M."/>
            <person name="Zhao R."/>
            <person name="Li G."/>
            <person name="Mu C."/>
            <person name="Tian Q."/>
            <person name="Mei H."/>
            <person name="Zhang T."/>
            <person name="Gao T."/>
            <person name="Zhang H."/>
        </authorList>
    </citation>
    <scope>NUCLEOTIDE SEQUENCE</scope>
    <source>
        <strain evidence="3">G02</strain>
    </source>
</reference>
<sequence length="515" mass="58410">MAPFTLNPSEFPSLAESTRLNQCTTHQTQNRTFSEATAATSEKSKSSEFDKFFLAGSNPSSIGTVNTINGRPTIIFSDEETQSLAADFRYALVGKFSHGIPPYSQLHRLLSTSGIKGAFTVSLINNKHALINLTNESDYSRLWMRRIWYLKGFPMRVFKWSPTFIPDQESSIVPIWVSFPDLPAHLFRKDALHTIANFVGMPLQIADSTFSRSMLSRARVCIEIDLLKPLVKEFDLQINGRMFVQKVEYEQVPQYCSLCKHVGHHDLECYTKGNAPKPPPRAKKMKDKVVVQNNVSTEKGEYSKTFELIVDENEEHATVNDNNETVEPIIVGNDMTIVDENATVEPLEVENEAQIVDVMPENDDCFVENETSIGHAMCRIENVDENVEGVGEKKPCHDGLVSFGALILRPDKFACDIMKRTLWMKIDDGLRLSEIVKHFGVVMKGIEEDIEKVIKRNQLAVHSGILYQKCVLIFDRVSQLYLKPLDERSPPIATRTRRRKKGKNPLEPPDDIHYF</sequence>
<accession>A0AAW2ISP9</accession>
<dbReference type="InterPro" id="IPR040256">
    <property type="entry name" value="At4g02000-like"/>
</dbReference>
<dbReference type="Pfam" id="PF14111">
    <property type="entry name" value="DUF4283"/>
    <property type="match status" value="1"/>
</dbReference>
<reference evidence="3" key="1">
    <citation type="submission" date="2020-06" db="EMBL/GenBank/DDBJ databases">
        <authorList>
            <person name="Li T."/>
            <person name="Hu X."/>
            <person name="Zhang T."/>
            <person name="Song X."/>
            <person name="Zhang H."/>
            <person name="Dai N."/>
            <person name="Sheng W."/>
            <person name="Hou X."/>
            <person name="Wei L."/>
        </authorList>
    </citation>
    <scope>NUCLEOTIDE SEQUENCE</scope>
    <source>
        <strain evidence="3">G02</strain>
        <tissue evidence="3">Leaf</tissue>
    </source>
</reference>
<organism evidence="3">
    <name type="scientific">Sesamum radiatum</name>
    <name type="common">Black benniseed</name>
    <dbReference type="NCBI Taxonomy" id="300843"/>
    <lineage>
        <taxon>Eukaryota</taxon>
        <taxon>Viridiplantae</taxon>
        <taxon>Streptophyta</taxon>
        <taxon>Embryophyta</taxon>
        <taxon>Tracheophyta</taxon>
        <taxon>Spermatophyta</taxon>
        <taxon>Magnoliopsida</taxon>
        <taxon>eudicotyledons</taxon>
        <taxon>Gunneridae</taxon>
        <taxon>Pentapetalae</taxon>
        <taxon>asterids</taxon>
        <taxon>lamiids</taxon>
        <taxon>Lamiales</taxon>
        <taxon>Pedaliaceae</taxon>
        <taxon>Sesamum</taxon>
    </lineage>
</organism>
<name>A0AAW2ISP9_SESRA</name>
<dbReference type="PANTHER" id="PTHR31286">
    <property type="entry name" value="GLYCINE-RICH CELL WALL STRUCTURAL PROTEIN 1.8-LIKE"/>
    <property type="match status" value="1"/>
</dbReference>
<evidence type="ECO:0000313" key="3">
    <source>
        <dbReference type="EMBL" id="KAL0285017.1"/>
    </source>
</evidence>
<protein>
    <recommendedName>
        <fullName evidence="2">DUF4283 domain-containing protein</fullName>
    </recommendedName>
</protein>
<feature type="region of interest" description="Disordered" evidence="1">
    <location>
        <begin position="491"/>
        <end position="515"/>
    </location>
</feature>
<proteinExistence type="predicted"/>
<evidence type="ECO:0000259" key="2">
    <source>
        <dbReference type="Pfam" id="PF14111"/>
    </source>
</evidence>
<feature type="domain" description="DUF4283" evidence="2">
    <location>
        <begin position="85"/>
        <end position="168"/>
    </location>
</feature>